<protein>
    <recommendedName>
        <fullName evidence="1">Retroviral polymerase SH3-like domain-containing protein</fullName>
    </recommendedName>
</protein>
<accession>A0AAD6LG29</accession>
<sequence length="103" mass="12133">MNKSLSIVLELKTSYEVWSSSLANYSKLKVFSCLTYTHVTKDTFRMRTRKYIFLGYAYRVKRYQLESVNPRLAKFITSKDLTFDESIIFCNENESTSVNVEMN</sequence>
<gene>
    <name evidence="2" type="ORF">NC653_038049</name>
</gene>
<evidence type="ECO:0000259" key="1">
    <source>
        <dbReference type="Pfam" id="PF25597"/>
    </source>
</evidence>
<keyword evidence="3" id="KW-1185">Reference proteome</keyword>
<name>A0AAD6LG29_9ROSI</name>
<evidence type="ECO:0000313" key="3">
    <source>
        <dbReference type="Proteomes" id="UP001164929"/>
    </source>
</evidence>
<evidence type="ECO:0000313" key="2">
    <source>
        <dbReference type="EMBL" id="KAJ6959870.1"/>
    </source>
</evidence>
<dbReference type="InterPro" id="IPR057670">
    <property type="entry name" value="SH3_retrovirus"/>
</dbReference>
<dbReference type="Proteomes" id="UP001164929">
    <property type="component" value="Chromosome 17"/>
</dbReference>
<organism evidence="2 3">
    <name type="scientific">Populus alba x Populus x berolinensis</name>
    <dbReference type="NCBI Taxonomy" id="444605"/>
    <lineage>
        <taxon>Eukaryota</taxon>
        <taxon>Viridiplantae</taxon>
        <taxon>Streptophyta</taxon>
        <taxon>Embryophyta</taxon>
        <taxon>Tracheophyta</taxon>
        <taxon>Spermatophyta</taxon>
        <taxon>Magnoliopsida</taxon>
        <taxon>eudicotyledons</taxon>
        <taxon>Gunneridae</taxon>
        <taxon>Pentapetalae</taxon>
        <taxon>rosids</taxon>
        <taxon>fabids</taxon>
        <taxon>Malpighiales</taxon>
        <taxon>Salicaceae</taxon>
        <taxon>Saliceae</taxon>
        <taxon>Populus</taxon>
    </lineage>
</organism>
<dbReference type="AlphaFoldDB" id="A0AAD6LG29"/>
<dbReference type="Pfam" id="PF25597">
    <property type="entry name" value="SH3_retrovirus"/>
    <property type="match status" value="1"/>
</dbReference>
<proteinExistence type="predicted"/>
<comment type="caution">
    <text evidence="2">The sequence shown here is derived from an EMBL/GenBank/DDBJ whole genome shotgun (WGS) entry which is preliminary data.</text>
</comment>
<reference evidence="2" key="1">
    <citation type="journal article" date="2023" name="Mol. Ecol. Resour.">
        <title>Chromosome-level genome assembly of a triploid poplar Populus alba 'Berolinensis'.</title>
        <authorList>
            <person name="Chen S."/>
            <person name="Yu Y."/>
            <person name="Wang X."/>
            <person name="Wang S."/>
            <person name="Zhang T."/>
            <person name="Zhou Y."/>
            <person name="He R."/>
            <person name="Meng N."/>
            <person name="Wang Y."/>
            <person name="Liu W."/>
            <person name="Liu Z."/>
            <person name="Liu J."/>
            <person name="Guo Q."/>
            <person name="Huang H."/>
            <person name="Sederoff R.R."/>
            <person name="Wang G."/>
            <person name="Qu G."/>
            <person name="Chen S."/>
        </authorList>
    </citation>
    <scope>NUCLEOTIDE SEQUENCE</scope>
    <source>
        <strain evidence="2">SC-2020</strain>
    </source>
</reference>
<dbReference type="EMBL" id="JAQIZT010000017">
    <property type="protein sequence ID" value="KAJ6959870.1"/>
    <property type="molecule type" value="Genomic_DNA"/>
</dbReference>
<feature type="domain" description="Retroviral polymerase SH3-like" evidence="1">
    <location>
        <begin position="33"/>
        <end position="95"/>
    </location>
</feature>